<proteinExistence type="predicted"/>
<evidence type="ECO:0000259" key="1">
    <source>
        <dbReference type="Pfam" id="PF01861"/>
    </source>
</evidence>
<dbReference type="PATRIC" id="fig|1549858.7.peg.3521"/>
<reference evidence="2 3" key="1">
    <citation type="submission" date="2015-01" db="EMBL/GenBank/DDBJ databases">
        <title>Genome of Sphingomonas taxi strain 30a.</title>
        <authorList>
            <person name="Eevers N."/>
            <person name="Van Hamme J."/>
            <person name="Bottos E."/>
            <person name="Weyens N."/>
            <person name="Vangronsveld J."/>
        </authorList>
    </citation>
    <scope>NUCLEOTIDE SEQUENCE [LARGE SCALE GENOMIC DNA]</scope>
    <source>
        <strain evidence="2 3">30a</strain>
    </source>
</reference>
<gene>
    <name evidence="2" type="ORF">SR41_16630</name>
</gene>
<protein>
    <recommendedName>
        <fullName evidence="1">N(4)-bis(aminopropyl)spermidine synthase C-terminal domain-containing protein</fullName>
    </recommendedName>
</protein>
<sequence>MEAFGLNEEDWIKATNAISEVIMNRPRPIRAFDQIYMKAGDMIRQAVRVAEWSAGRRLAFIGDGDAIALSIAMLVKVGVIAVGPESITVFDFDERIVNSIRRLANRERLRSIGAELYNCLDPFPQKGAFQRFYTNPPWGESNEGTSVIVFARRGIEAIGYEGEGMIVIADDPELDWPRTVLQKVQVYAISRGFHVASMDSRVHAYHLPEAAHLRSCNLVVGSVPGSARVHQEEGIDEARLRNFYGRSKEPKVHYVLDRPRPDYDKALEQEYTLKEWEGGR</sequence>
<dbReference type="EMBL" id="JXTP01000090">
    <property type="protein sequence ID" value="KIU26004.1"/>
    <property type="molecule type" value="Genomic_DNA"/>
</dbReference>
<dbReference type="Gene3D" id="3.40.50.150">
    <property type="entry name" value="Vaccinia Virus protein VP39"/>
    <property type="match status" value="1"/>
</dbReference>
<organism evidence="2 3">
    <name type="scientific">Sphingomonas melonis</name>
    <dbReference type="NCBI Taxonomy" id="152682"/>
    <lineage>
        <taxon>Bacteria</taxon>
        <taxon>Pseudomonadati</taxon>
        <taxon>Pseudomonadota</taxon>
        <taxon>Alphaproteobacteria</taxon>
        <taxon>Sphingomonadales</taxon>
        <taxon>Sphingomonadaceae</taxon>
        <taxon>Sphingomonas</taxon>
    </lineage>
</organism>
<accession>A0A0D1KNF9</accession>
<feature type="domain" description="N(4)-bis(aminopropyl)spermidine synthase C-terminal" evidence="1">
    <location>
        <begin position="16"/>
        <end position="169"/>
    </location>
</feature>
<dbReference type="Pfam" id="PF01861">
    <property type="entry name" value="BpsA_C"/>
    <property type="match status" value="1"/>
</dbReference>
<dbReference type="Proteomes" id="UP000033203">
    <property type="component" value="Unassembled WGS sequence"/>
</dbReference>
<dbReference type="InterPro" id="IPR029063">
    <property type="entry name" value="SAM-dependent_MTases_sf"/>
</dbReference>
<evidence type="ECO:0000313" key="2">
    <source>
        <dbReference type="EMBL" id="KIU26004.1"/>
    </source>
</evidence>
<dbReference type="AlphaFoldDB" id="A0A0D1KNF9"/>
<comment type="caution">
    <text evidence="2">The sequence shown here is derived from an EMBL/GenBank/DDBJ whole genome shotgun (WGS) entry which is preliminary data.</text>
</comment>
<evidence type="ECO:0000313" key="3">
    <source>
        <dbReference type="Proteomes" id="UP000033203"/>
    </source>
</evidence>
<name>A0A0D1KNF9_9SPHN</name>
<dbReference type="InterPro" id="IPR002723">
    <property type="entry name" value="BpsA_C"/>
</dbReference>